<evidence type="ECO:0000259" key="8">
    <source>
        <dbReference type="PROSITE" id="PS50928"/>
    </source>
</evidence>
<feature type="transmembrane region" description="Helical" evidence="7">
    <location>
        <begin position="76"/>
        <end position="97"/>
    </location>
</feature>
<comment type="similarity">
    <text evidence="7">Belongs to the binding-protein-dependent transport system permease family.</text>
</comment>
<feature type="transmembrane region" description="Helical" evidence="7">
    <location>
        <begin position="280"/>
        <end position="306"/>
    </location>
</feature>
<evidence type="ECO:0000256" key="5">
    <source>
        <dbReference type="ARBA" id="ARBA00022989"/>
    </source>
</evidence>
<keyword evidence="6 7" id="KW-0472">Membrane</keyword>
<dbReference type="PANTHER" id="PTHR30193:SF37">
    <property type="entry name" value="INNER MEMBRANE ABC TRANSPORTER PERMEASE PROTEIN YCJO"/>
    <property type="match status" value="1"/>
</dbReference>
<feature type="transmembrane region" description="Helical" evidence="7">
    <location>
        <begin position="16"/>
        <end position="40"/>
    </location>
</feature>
<comment type="subcellular location">
    <subcellularLocation>
        <location evidence="1 7">Cell membrane</location>
        <topology evidence="1 7">Multi-pass membrane protein</topology>
    </subcellularLocation>
</comment>
<dbReference type="Pfam" id="PF00528">
    <property type="entry name" value="BPD_transp_1"/>
    <property type="match status" value="1"/>
</dbReference>
<evidence type="ECO:0000256" key="4">
    <source>
        <dbReference type="ARBA" id="ARBA00022692"/>
    </source>
</evidence>
<keyword evidence="2 7" id="KW-0813">Transport</keyword>
<proteinExistence type="inferred from homology"/>
<organism evidence="9 10">
    <name type="scientific">Rariglobus hedericola</name>
    <dbReference type="NCBI Taxonomy" id="2597822"/>
    <lineage>
        <taxon>Bacteria</taxon>
        <taxon>Pseudomonadati</taxon>
        <taxon>Verrucomicrobiota</taxon>
        <taxon>Opitutia</taxon>
        <taxon>Opitutales</taxon>
        <taxon>Opitutaceae</taxon>
        <taxon>Rariglobus</taxon>
    </lineage>
</organism>
<sequence length="315" mass="35496">MAFPISRQKALREWKLYFLIVPSLLLVVTFSYFPAASAIYHSFFDWAGGETKQLIGLDNFKRAFGDQVLWGSFKTVSILIVFNLFKMIPSIIMAVLIHRVKSDRWQYLYRVMLVVPMIVPSLVTLFIWKFFFDPNMGVLNNILDFTGIKTLLVSLDQVFGWGLFFENAPIGWLSQPDLILPSLFIWGFPWIGAVGVLIYLAGLQSIGQEIYEAAELDGVGPFKKFIYIELPLILTQVRLSLVLLVIGTLQGYGLQLLLLGESGGAGGRGMVPGLWMYNKAFVAGEFGYACAVGMILFVFILLLTFLNNKYVRVDK</sequence>
<feature type="transmembrane region" description="Helical" evidence="7">
    <location>
        <begin position="239"/>
        <end position="260"/>
    </location>
</feature>
<dbReference type="Gene3D" id="1.10.3720.10">
    <property type="entry name" value="MetI-like"/>
    <property type="match status" value="1"/>
</dbReference>
<keyword evidence="3" id="KW-1003">Cell membrane</keyword>
<evidence type="ECO:0000256" key="3">
    <source>
        <dbReference type="ARBA" id="ARBA00022475"/>
    </source>
</evidence>
<accession>A0A556QPZ0</accession>
<dbReference type="EMBL" id="VMBG01000001">
    <property type="protein sequence ID" value="TSJ78714.1"/>
    <property type="molecule type" value="Genomic_DNA"/>
</dbReference>
<keyword evidence="10" id="KW-1185">Reference proteome</keyword>
<dbReference type="PROSITE" id="PS50928">
    <property type="entry name" value="ABC_TM1"/>
    <property type="match status" value="1"/>
</dbReference>
<reference evidence="9 10" key="1">
    <citation type="submission" date="2019-07" db="EMBL/GenBank/DDBJ databases">
        <title>Description of 53C-WASEF.</title>
        <authorList>
            <person name="Pitt A."/>
            <person name="Hahn M.W."/>
        </authorList>
    </citation>
    <scope>NUCLEOTIDE SEQUENCE [LARGE SCALE GENOMIC DNA]</scope>
    <source>
        <strain evidence="9 10">53C-WASEF</strain>
    </source>
</reference>
<evidence type="ECO:0000256" key="7">
    <source>
        <dbReference type="RuleBase" id="RU363032"/>
    </source>
</evidence>
<protein>
    <submittedName>
        <fullName evidence="9">Sugar ABC transporter permease</fullName>
    </submittedName>
</protein>
<dbReference type="OrthoDB" id="42615at2"/>
<gene>
    <name evidence="9" type="ORF">FPL22_05250</name>
</gene>
<dbReference type="CDD" id="cd06261">
    <property type="entry name" value="TM_PBP2"/>
    <property type="match status" value="1"/>
</dbReference>
<keyword evidence="5 7" id="KW-1133">Transmembrane helix</keyword>
<dbReference type="RefSeq" id="WP_144229055.1">
    <property type="nucleotide sequence ID" value="NZ_CBCRVV010000002.1"/>
</dbReference>
<evidence type="ECO:0000256" key="2">
    <source>
        <dbReference type="ARBA" id="ARBA00022448"/>
    </source>
</evidence>
<keyword evidence="4 7" id="KW-0812">Transmembrane</keyword>
<evidence type="ECO:0000313" key="9">
    <source>
        <dbReference type="EMBL" id="TSJ78714.1"/>
    </source>
</evidence>
<feature type="domain" description="ABC transmembrane type-1" evidence="8">
    <location>
        <begin position="72"/>
        <end position="307"/>
    </location>
</feature>
<name>A0A556QPZ0_9BACT</name>
<dbReference type="Proteomes" id="UP000315648">
    <property type="component" value="Unassembled WGS sequence"/>
</dbReference>
<feature type="transmembrane region" description="Helical" evidence="7">
    <location>
        <begin position="178"/>
        <end position="201"/>
    </location>
</feature>
<dbReference type="GO" id="GO:0055085">
    <property type="term" value="P:transmembrane transport"/>
    <property type="evidence" value="ECO:0007669"/>
    <property type="project" value="InterPro"/>
</dbReference>
<dbReference type="SUPFAM" id="SSF161098">
    <property type="entry name" value="MetI-like"/>
    <property type="match status" value="1"/>
</dbReference>
<comment type="caution">
    <text evidence="9">The sequence shown here is derived from an EMBL/GenBank/DDBJ whole genome shotgun (WGS) entry which is preliminary data.</text>
</comment>
<dbReference type="PANTHER" id="PTHR30193">
    <property type="entry name" value="ABC TRANSPORTER PERMEASE PROTEIN"/>
    <property type="match status" value="1"/>
</dbReference>
<dbReference type="InterPro" id="IPR035906">
    <property type="entry name" value="MetI-like_sf"/>
</dbReference>
<evidence type="ECO:0000256" key="6">
    <source>
        <dbReference type="ARBA" id="ARBA00023136"/>
    </source>
</evidence>
<dbReference type="InterPro" id="IPR000515">
    <property type="entry name" value="MetI-like"/>
</dbReference>
<dbReference type="GO" id="GO:0005886">
    <property type="term" value="C:plasma membrane"/>
    <property type="evidence" value="ECO:0007669"/>
    <property type="project" value="UniProtKB-SubCell"/>
</dbReference>
<feature type="transmembrane region" description="Helical" evidence="7">
    <location>
        <begin position="109"/>
        <end position="131"/>
    </location>
</feature>
<evidence type="ECO:0000313" key="10">
    <source>
        <dbReference type="Proteomes" id="UP000315648"/>
    </source>
</evidence>
<dbReference type="InterPro" id="IPR051393">
    <property type="entry name" value="ABC_transporter_permease"/>
</dbReference>
<dbReference type="AlphaFoldDB" id="A0A556QPZ0"/>
<evidence type="ECO:0000256" key="1">
    <source>
        <dbReference type="ARBA" id="ARBA00004651"/>
    </source>
</evidence>